<protein>
    <recommendedName>
        <fullName evidence="8">Probable membrane transporter protein</fullName>
    </recommendedName>
</protein>
<sequence>MPDFYTVLMLVGFGFLGAFINAIVGGGGLITVPALLAVGLPPAVAIGTNKLAAATGNLTSMLTFMRAGKVDWRLLWPVLPWVFVASMCGAVAVHQISPQILQPLVIVLLVVVLLYSLWKKDLGRLQSTVAMTPRRKLLACGLVVGLGFYDGFFGPGTGSFMIMALLFMGMDFVRAAGSSKLLNLTSNTAAMLTFMWLGSVHYVYGLIMAAAMMAGAYAGSRMALSRGTAFVRMLFIAVTSVLILKNLYDLL</sequence>
<evidence type="ECO:0000256" key="1">
    <source>
        <dbReference type="ARBA" id="ARBA00004651"/>
    </source>
</evidence>
<dbReference type="PANTHER" id="PTHR30269">
    <property type="entry name" value="TRANSMEMBRANE PROTEIN YFCA"/>
    <property type="match status" value="1"/>
</dbReference>
<evidence type="ECO:0000256" key="8">
    <source>
        <dbReference type="RuleBase" id="RU363041"/>
    </source>
</evidence>
<dbReference type="PANTHER" id="PTHR30269:SF0">
    <property type="entry name" value="MEMBRANE TRANSPORTER PROTEIN YFCA-RELATED"/>
    <property type="match status" value="1"/>
</dbReference>
<comment type="similarity">
    <text evidence="2 8">Belongs to the 4-toluene sulfonate uptake permease (TSUP) (TC 2.A.102) family.</text>
</comment>
<evidence type="ECO:0000256" key="3">
    <source>
        <dbReference type="ARBA" id="ARBA00022448"/>
    </source>
</evidence>
<feature type="transmembrane region" description="Helical" evidence="8">
    <location>
        <begin position="7"/>
        <end position="24"/>
    </location>
</feature>
<dbReference type="EMBL" id="SNYK01000011">
    <property type="protein sequence ID" value="TDQ36673.1"/>
    <property type="molecule type" value="Genomic_DNA"/>
</dbReference>
<keyword evidence="4 8" id="KW-1003">Cell membrane</keyword>
<feature type="transmembrane region" description="Helical" evidence="8">
    <location>
        <begin position="100"/>
        <end position="118"/>
    </location>
</feature>
<dbReference type="GO" id="GO:0005886">
    <property type="term" value="C:plasma membrane"/>
    <property type="evidence" value="ECO:0007669"/>
    <property type="project" value="UniProtKB-SubCell"/>
</dbReference>
<feature type="transmembrane region" description="Helical" evidence="8">
    <location>
        <begin position="30"/>
        <end position="53"/>
    </location>
</feature>
<evidence type="ECO:0000256" key="2">
    <source>
        <dbReference type="ARBA" id="ARBA00009142"/>
    </source>
</evidence>
<dbReference type="InterPro" id="IPR002781">
    <property type="entry name" value="TM_pro_TauE-like"/>
</dbReference>
<organism evidence="9 10">
    <name type="scientific">Thiopseudomonas denitrificans</name>
    <dbReference type="NCBI Taxonomy" id="1501432"/>
    <lineage>
        <taxon>Bacteria</taxon>
        <taxon>Pseudomonadati</taxon>
        <taxon>Pseudomonadota</taxon>
        <taxon>Gammaproteobacteria</taxon>
        <taxon>Pseudomonadales</taxon>
        <taxon>Pseudomonadaceae</taxon>
        <taxon>Thiopseudomonas</taxon>
    </lineage>
</organism>
<gene>
    <name evidence="9" type="ORF">DFQ45_11154</name>
</gene>
<evidence type="ECO:0000313" key="9">
    <source>
        <dbReference type="EMBL" id="TDQ36673.1"/>
    </source>
</evidence>
<dbReference type="AlphaFoldDB" id="A0A4R6TWN6"/>
<reference evidence="9 10" key="1">
    <citation type="submission" date="2019-03" db="EMBL/GenBank/DDBJ databases">
        <title>Genomic Encyclopedia of Type Strains, Phase IV (KMG-IV): sequencing the most valuable type-strain genomes for metagenomic binning, comparative biology and taxonomic classification.</title>
        <authorList>
            <person name="Goeker M."/>
        </authorList>
    </citation>
    <scope>NUCLEOTIDE SEQUENCE [LARGE SCALE GENOMIC DNA]</scope>
    <source>
        <strain evidence="9 10">DSM 28679</strain>
    </source>
</reference>
<evidence type="ECO:0000256" key="4">
    <source>
        <dbReference type="ARBA" id="ARBA00022475"/>
    </source>
</evidence>
<comment type="caution">
    <text evidence="9">The sequence shown here is derived from an EMBL/GenBank/DDBJ whole genome shotgun (WGS) entry which is preliminary data.</text>
</comment>
<dbReference type="InterPro" id="IPR052017">
    <property type="entry name" value="TSUP"/>
</dbReference>
<feature type="transmembrane region" description="Helical" evidence="8">
    <location>
        <begin position="74"/>
        <end position="94"/>
    </location>
</feature>
<name>A0A4R6TWN6_9GAMM</name>
<feature type="transmembrane region" description="Helical" evidence="8">
    <location>
        <begin position="229"/>
        <end position="248"/>
    </location>
</feature>
<feature type="transmembrane region" description="Helical" evidence="8">
    <location>
        <begin position="138"/>
        <end position="169"/>
    </location>
</feature>
<comment type="subcellular location">
    <subcellularLocation>
        <location evidence="1 8">Cell membrane</location>
        <topology evidence="1 8">Multi-pass membrane protein</topology>
    </subcellularLocation>
</comment>
<evidence type="ECO:0000256" key="5">
    <source>
        <dbReference type="ARBA" id="ARBA00022692"/>
    </source>
</evidence>
<dbReference type="RefSeq" id="WP_206167961.1">
    <property type="nucleotide sequence ID" value="NZ_LNJZ01000005.1"/>
</dbReference>
<keyword evidence="6 8" id="KW-1133">Transmembrane helix</keyword>
<keyword evidence="5 8" id="KW-0812">Transmembrane</keyword>
<evidence type="ECO:0000313" key="10">
    <source>
        <dbReference type="Proteomes" id="UP000294575"/>
    </source>
</evidence>
<feature type="transmembrane region" description="Helical" evidence="8">
    <location>
        <begin position="189"/>
        <end position="217"/>
    </location>
</feature>
<keyword evidence="3" id="KW-0813">Transport</keyword>
<evidence type="ECO:0000256" key="7">
    <source>
        <dbReference type="ARBA" id="ARBA00023136"/>
    </source>
</evidence>
<keyword evidence="10" id="KW-1185">Reference proteome</keyword>
<dbReference type="Proteomes" id="UP000294575">
    <property type="component" value="Unassembled WGS sequence"/>
</dbReference>
<evidence type="ECO:0000256" key="6">
    <source>
        <dbReference type="ARBA" id="ARBA00022989"/>
    </source>
</evidence>
<accession>A0A4R6TWN6</accession>
<proteinExistence type="inferred from homology"/>
<keyword evidence="7 8" id="KW-0472">Membrane</keyword>
<dbReference type="Pfam" id="PF01925">
    <property type="entry name" value="TauE"/>
    <property type="match status" value="1"/>
</dbReference>